<name>A0ABP3W9U2_CLOSU</name>
<dbReference type="Proteomes" id="UP001501047">
    <property type="component" value="Unassembled WGS sequence"/>
</dbReference>
<proteinExistence type="predicted"/>
<accession>A0ABP3W9U2</accession>
<keyword evidence="2" id="KW-1185">Reference proteome</keyword>
<sequence>MPLNGLRKFWKSMKKTKVLRLEEVLEITGLSIWSRVMLELFSIVEEYICVFI</sequence>
<comment type="caution">
    <text evidence="1">The sequence shown here is derived from an EMBL/GenBank/DDBJ whole genome shotgun (WGS) entry which is preliminary data.</text>
</comment>
<reference evidence="2" key="1">
    <citation type="journal article" date="2019" name="Int. J. Syst. Evol. Microbiol.">
        <title>The Global Catalogue of Microorganisms (GCM) 10K type strain sequencing project: providing services to taxonomists for standard genome sequencing and annotation.</title>
        <authorList>
            <consortium name="The Broad Institute Genomics Platform"/>
            <consortium name="The Broad Institute Genome Sequencing Center for Infectious Disease"/>
            <person name="Wu L."/>
            <person name="Ma J."/>
        </authorList>
    </citation>
    <scope>NUCLEOTIDE SEQUENCE [LARGE SCALE GENOMIC DNA]</scope>
    <source>
        <strain evidence="2">JCM 1417</strain>
    </source>
</reference>
<dbReference type="EMBL" id="BAAACI010000008">
    <property type="protein sequence ID" value="GAA0778311.1"/>
    <property type="molecule type" value="Genomic_DNA"/>
</dbReference>
<evidence type="ECO:0000313" key="2">
    <source>
        <dbReference type="Proteomes" id="UP001501047"/>
    </source>
</evidence>
<evidence type="ECO:0000313" key="1">
    <source>
        <dbReference type="EMBL" id="GAA0778311.1"/>
    </source>
</evidence>
<organism evidence="1 2">
    <name type="scientific">Clostridium subterminale</name>
    <dbReference type="NCBI Taxonomy" id="1550"/>
    <lineage>
        <taxon>Bacteria</taxon>
        <taxon>Bacillati</taxon>
        <taxon>Bacillota</taxon>
        <taxon>Clostridia</taxon>
        <taxon>Eubacteriales</taxon>
        <taxon>Clostridiaceae</taxon>
        <taxon>Clostridium</taxon>
    </lineage>
</organism>
<protein>
    <submittedName>
        <fullName evidence="1">Uncharacterized protein</fullName>
    </submittedName>
</protein>
<gene>
    <name evidence="1" type="ORF">GCM10008908_35000</name>
</gene>